<evidence type="ECO:0000313" key="2">
    <source>
        <dbReference type="Proteomes" id="UP000228621"/>
    </source>
</evidence>
<dbReference type="RefSeq" id="WP_099642039.1">
    <property type="nucleotide sequence ID" value="NZ_NKHF01000044.1"/>
</dbReference>
<comment type="caution">
    <text evidence="1">The sequence shown here is derived from an EMBL/GenBank/DDBJ whole genome shotgun (WGS) entry which is preliminary data.</text>
</comment>
<sequence>MKKFGFLFSLLIGCCCKEVQSQVVTIYHNPSQGVQTESHVFSYLQSRLAGFVIDNREASIDRALKNIANGEVACVRNLVKNKERSKTLLFLIQSPIF</sequence>
<dbReference type="EMBL" id="NKHF01000044">
    <property type="protein sequence ID" value="PCK31813.1"/>
    <property type="molecule type" value="Genomic_DNA"/>
</dbReference>
<evidence type="ECO:0000313" key="1">
    <source>
        <dbReference type="EMBL" id="PCK31813.1"/>
    </source>
</evidence>
<name>A0A2A5JQT9_PSEO7</name>
<dbReference type="AlphaFoldDB" id="A0A2A5JQT9"/>
<organism evidence="1 2">
    <name type="scientific">Pseudoalteromonas piscicida</name>
    <dbReference type="NCBI Taxonomy" id="43662"/>
    <lineage>
        <taxon>Bacteria</taxon>
        <taxon>Pseudomonadati</taxon>
        <taxon>Pseudomonadota</taxon>
        <taxon>Gammaproteobacteria</taxon>
        <taxon>Alteromonadales</taxon>
        <taxon>Pseudoalteromonadaceae</taxon>
        <taxon>Pseudoalteromonas</taxon>
    </lineage>
</organism>
<reference evidence="2" key="1">
    <citation type="journal article" date="2019" name="Genome Announc.">
        <title>Draft Genome Sequence of Pseudoalteromonas piscicida Strain 36Y ROTHPW, an Hypersaline Seawater Isolate from the South Coast of Sonora, Mexico.</title>
        <authorList>
            <person name="Sanchez-Diaz R."/>
            <person name="Molina-Garza Z.J."/>
            <person name="Cruz-Suarez L.E."/>
            <person name="Selvin J."/>
            <person name="Kiran G.S."/>
            <person name="Ibarra-Gamez J.C."/>
            <person name="Gomez-Gil B."/>
            <person name="Galaviz-Silva L."/>
        </authorList>
    </citation>
    <scope>NUCLEOTIDE SEQUENCE [LARGE SCALE GENOMIC DNA]</scope>
    <source>
        <strain evidence="2">36Y_RITHPW</strain>
    </source>
</reference>
<keyword evidence="2" id="KW-1185">Reference proteome</keyword>
<gene>
    <name evidence="1" type="ORF">CEX98_10550</name>
</gene>
<accession>A0A2A5JQT9</accession>
<protein>
    <submittedName>
        <fullName evidence="1">Uncharacterized protein</fullName>
    </submittedName>
</protein>
<dbReference type="Proteomes" id="UP000228621">
    <property type="component" value="Unassembled WGS sequence"/>
</dbReference>
<proteinExistence type="predicted"/>